<dbReference type="AlphaFoldDB" id="A0A0D8B8M8"/>
<comment type="caution">
    <text evidence="2">The sequence shown here is derived from an EMBL/GenBank/DDBJ whole genome shotgun (WGS) entry which is preliminary data.</text>
</comment>
<name>A0A0D8B8M8_9ACTN</name>
<evidence type="ECO:0000313" key="2">
    <source>
        <dbReference type="EMBL" id="KJE20648.1"/>
    </source>
</evidence>
<feature type="region of interest" description="Disordered" evidence="1">
    <location>
        <begin position="37"/>
        <end position="87"/>
    </location>
</feature>
<protein>
    <submittedName>
        <fullName evidence="2">Uncharacterized protein</fullName>
    </submittedName>
</protein>
<evidence type="ECO:0000256" key="1">
    <source>
        <dbReference type="SAM" id="MobiDB-lite"/>
    </source>
</evidence>
<sequence length="87" mass="9263">MLGVAGLAGVAATGVLVARDQRQRGSYSPDEIRARLQARAAADASAPPPTSADHEPGVAAEPTETRRGRLLGRLPRRFTRQRPDAIH</sequence>
<evidence type="ECO:0000313" key="3">
    <source>
        <dbReference type="Proteomes" id="UP000032545"/>
    </source>
</evidence>
<keyword evidence="3" id="KW-1185">Reference proteome</keyword>
<gene>
    <name evidence="2" type="ORF">FF36_05074</name>
</gene>
<accession>A0A0D8B8M8</accession>
<dbReference type="RefSeq" id="WP_236706543.1">
    <property type="nucleotide sequence ID" value="NZ_JYFN01000055.1"/>
</dbReference>
<dbReference type="EMBL" id="JYFN01000055">
    <property type="protein sequence ID" value="KJE20648.1"/>
    <property type="molecule type" value="Genomic_DNA"/>
</dbReference>
<feature type="compositionally biased region" description="Basic residues" evidence="1">
    <location>
        <begin position="68"/>
        <end position="80"/>
    </location>
</feature>
<reference evidence="2 3" key="2">
    <citation type="journal article" date="2016" name="Genome Announc.">
        <title>Permanent Draft Genome Sequences for Two Variants of Frankia sp. Strain CpI1, the First Frankia Strain Isolated from Root Nodules of Comptonia peregrina.</title>
        <authorList>
            <person name="Oshone R."/>
            <person name="Hurst S.G.IV."/>
            <person name="Abebe-Akele F."/>
            <person name="Simpson S."/>
            <person name="Morris K."/>
            <person name="Thomas W.K."/>
            <person name="Tisa L.S."/>
        </authorList>
    </citation>
    <scope>NUCLEOTIDE SEQUENCE [LARGE SCALE GENOMIC DNA]</scope>
    <source>
        <strain evidence="3">CpI1-S</strain>
    </source>
</reference>
<organism evidence="2 3">
    <name type="scientific">Frankia torreyi</name>
    <dbReference type="NCBI Taxonomy" id="1856"/>
    <lineage>
        <taxon>Bacteria</taxon>
        <taxon>Bacillati</taxon>
        <taxon>Actinomycetota</taxon>
        <taxon>Actinomycetes</taxon>
        <taxon>Frankiales</taxon>
        <taxon>Frankiaceae</taxon>
        <taxon>Frankia</taxon>
    </lineage>
</organism>
<proteinExistence type="predicted"/>
<dbReference type="Proteomes" id="UP000032545">
    <property type="component" value="Unassembled WGS sequence"/>
</dbReference>
<reference evidence="3" key="1">
    <citation type="submission" date="2015-02" db="EMBL/GenBank/DDBJ databases">
        <title>Draft Genome of Frankia sp. CpI1-S.</title>
        <authorList>
            <person name="Oshone R.T."/>
            <person name="Ngom M."/>
            <person name="Ghodhbane-Gtari F."/>
            <person name="Gtari M."/>
            <person name="Morris K."/>
            <person name="Thomas K."/>
            <person name="Sen A."/>
            <person name="Tisa L.S."/>
        </authorList>
    </citation>
    <scope>NUCLEOTIDE SEQUENCE [LARGE SCALE GENOMIC DNA]</scope>
    <source>
        <strain evidence="3">CpI1-S</strain>
    </source>
</reference>
<dbReference type="PATRIC" id="fig|1502723.3.peg.5274"/>